<organism evidence="1 2">
    <name type="scientific">Pontibacter silvestris</name>
    <dbReference type="NCBI Taxonomy" id="2305183"/>
    <lineage>
        <taxon>Bacteria</taxon>
        <taxon>Pseudomonadati</taxon>
        <taxon>Bacteroidota</taxon>
        <taxon>Cytophagia</taxon>
        <taxon>Cytophagales</taxon>
        <taxon>Hymenobacteraceae</taxon>
        <taxon>Pontibacter</taxon>
    </lineage>
</organism>
<reference evidence="2" key="1">
    <citation type="journal article" date="2019" name="Int. J. Syst. Evol. Microbiol.">
        <title>The Global Catalogue of Microorganisms (GCM) 10K type strain sequencing project: providing services to taxonomists for standard genome sequencing and annotation.</title>
        <authorList>
            <consortium name="The Broad Institute Genomics Platform"/>
            <consortium name="The Broad Institute Genome Sequencing Center for Infectious Disease"/>
            <person name="Wu L."/>
            <person name="Ma J."/>
        </authorList>
    </citation>
    <scope>NUCLEOTIDE SEQUENCE [LARGE SCALE GENOMIC DNA]</scope>
    <source>
        <strain evidence="2">JCM 16545</strain>
    </source>
</reference>
<evidence type="ECO:0000313" key="1">
    <source>
        <dbReference type="EMBL" id="MFD2066921.1"/>
    </source>
</evidence>
<name>A0ABW4WXL9_9BACT</name>
<accession>A0ABW4WXL9</accession>
<keyword evidence="2" id="KW-1185">Reference proteome</keyword>
<sequence>MNNYVLLYRFDEEESVQQFEDAIVKEFPRHQVEKEGEFKYFGFAGEPEPGVVDKLNTILTSMGRGRNGYFGKTEYVALYFSREKDNDNIKRQLLIGTEEMVDEDAQRMSNDAHRDSIQNLLEFNYLKV</sequence>
<protein>
    <submittedName>
        <fullName evidence="1">Uncharacterized protein</fullName>
    </submittedName>
</protein>
<dbReference type="RefSeq" id="WP_229961576.1">
    <property type="nucleotide sequence ID" value="NZ_JAJJWI010000013.1"/>
</dbReference>
<evidence type="ECO:0000313" key="2">
    <source>
        <dbReference type="Proteomes" id="UP001597369"/>
    </source>
</evidence>
<dbReference type="EMBL" id="JBHUHV010000024">
    <property type="protein sequence ID" value="MFD2066921.1"/>
    <property type="molecule type" value="Genomic_DNA"/>
</dbReference>
<gene>
    <name evidence="1" type="ORF">ACFSKU_08490</name>
</gene>
<dbReference type="Proteomes" id="UP001597369">
    <property type="component" value="Unassembled WGS sequence"/>
</dbReference>
<proteinExistence type="predicted"/>
<comment type="caution">
    <text evidence="1">The sequence shown here is derived from an EMBL/GenBank/DDBJ whole genome shotgun (WGS) entry which is preliminary data.</text>
</comment>